<dbReference type="Proteomes" id="UP000637239">
    <property type="component" value="Chromosome 4"/>
</dbReference>
<comment type="subcellular location">
    <subcellularLocation>
        <location evidence="6">Cytoplasm</location>
    </subcellularLocation>
</comment>
<dbReference type="GO" id="GO:0005737">
    <property type="term" value="C:cytoplasm"/>
    <property type="evidence" value="ECO:0007669"/>
    <property type="project" value="UniProtKB-SubCell"/>
</dbReference>
<evidence type="ECO:0000256" key="3">
    <source>
        <dbReference type="ARBA" id="ARBA00020007"/>
    </source>
</evidence>
<dbReference type="Gene3D" id="3.50.80.10">
    <property type="entry name" value="D-tyrosyl-tRNA(Tyr) deacylase"/>
    <property type="match status" value="1"/>
</dbReference>
<evidence type="ECO:0000256" key="2">
    <source>
        <dbReference type="ARBA" id="ARBA00013056"/>
    </source>
</evidence>
<dbReference type="GO" id="GO:0051500">
    <property type="term" value="F:D-tyrosyl-tRNA(Tyr) deacylase activity"/>
    <property type="evidence" value="ECO:0007669"/>
    <property type="project" value="TreeGrafter"/>
</dbReference>
<evidence type="ECO:0000313" key="8">
    <source>
        <dbReference type="EMBL" id="BCR87903.1"/>
    </source>
</evidence>
<dbReference type="EMBL" id="AP024419">
    <property type="protein sequence ID" value="BCR87903.1"/>
    <property type="molecule type" value="Genomic_DNA"/>
</dbReference>
<evidence type="ECO:0000256" key="5">
    <source>
        <dbReference type="ARBA" id="ARBA00048018"/>
    </source>
</evidence>
<dbReference type="PANTHER" id="PTHR10472:SF5">
    <property type="entry name" value="D-AMINOACYL-TRNA DEACYLASE 1"/>
    <property type="match status" value="1"/>
</dbReference>
<organism evidence="8 9">
    <name type="scientific">Aspergillus chevalieri</name>
    <name type="common">Eurotium chevalieri</name>
    <dbReference type="NCBI Taxonomy" id="182096"/>
    <lineage>
        <taxon>Eukaryota</taxon>
        <taxon>Fungi</taxon>
        <taxon>Dikarya</taxon>
        <taxon>Ascomycota</taxon>
        <taxon>Pezizomycotina</taxon>
        <taxon>Eurotiomycetes</taxon>
        <taxon>Eurotiomycetidae</taxon>
        <taxon>Eurotiales</taxon>
        <taxon>Aspergillaceae</taxon>
        <taxon>Aspergillus</taxon>
        <taxon>Aspergillus subgen. Aspergillus</taxon>
    </lineage>
</organism>
<dbReference type="EC" id="3.1.1.96" evidence="2 6"/>
<dbReference type="InterPro" id="IPR023509">
    <property type="entry name" value="DTD-like_sf"/>
</dbReference>
<keyword evidence="6" id="KW-0694">RNA-binding</keyword>
<comment type="catalytic activity">
    <reaction evidence="4">
        <text>glycyl-tRNA(Ala) + H2O = tRNA(Ala) + glycine + H(+)</text>
        <dbReference type="Rhea" id="RHEA:53744"/>
        <dbReference type="Rhea" id="RHEA-COMP:9657"/>
        <dbReference type="Rhea" id="RHEA-COMP:13640"/>
        <dbReference type="ChEBI" id="CHEBI:15377"/>
        <dbReference type="ChEBI" id="CHEBI:15378"/>
        <dbReference type="ChEBI" id="CHEBI:57305"/>
        <dbReference type="ChEBI" id="CHEBI:78442"/>
        <dbReference type="ChEBI" id="CHEBI:78522"/>
        <dbReference type="EC" id="3.1.1.96"/>
    </reaction>
</comment>
<reference evidence="8" key="1">
    <citation type="submission" date="2021-01" db="EMBL/GenBank/DDBJ databases">
        <authorList>
            <consortium name="Aspergillus chevalieri M1 genome sequencing consortium"/>
            <person name="Kazuki M."/>
            <person name="Futagami T."/>
        </authorList>
    </citation>
    <scope>NUCLEOTIDE SEQUENCE</scope>
    <source>
        <strain evidence="8">M1</strain>
    </source>
</reference>
<dbReference type="PANTHER" id="PTHR10472">
    <property type="entry name" value="D-TYROSYL-TRNA TYR DEACYLASE"/>
    <property type="match status" value="1"/>
</dbReference>
<accession>A0A7R7ZMV2</accession>
<protein>
    <recommendedName>
        <fullName evidence="3 6">D-aminoacyl-tRNA deacylase</fullName>
        <ecNumber evidence="2 6">3.1.1.96</ecNumber>
    </recommendedName>
</protein>
<keyword evidence="6" id="KW-0963">Cytoplasm</keyword>
<evidence type="ECO:0000256" key="1">
    <source>
        <dbReference type="ARBA" id="ARBA00009673"/>
    </source>
</evidence>
<feature type="compositionally biased region" description="Basic and acidic residues" evidence="7">
    <location>
        <begin position="162"/>
        <end position="201"/>
    </location>
</feature>
<dbReference type="AlphaFoldDB" id="A0A7R7ZMV2"/>
<dbReference type="KEGG" id="ache:ACHE_40467S"/>
<dbReference type="GO" id="GO:0000049">
    <property type="term" value="F:tRNA binding"/>
    <property type="evidence" value="ECO:0007669"/>
    <property type="project" value="UniProtKB-KW"/>
</dbReference>
<comment type="catalytic activity">
    <reaction evidence="5">
        <text>a D-aminoacyl-tRNA + H2O = a tRNA + a D-alpha-amino acid + H(+)</text>
        <dbReference type="Rhea" id="RHEA:13953"/>
        <dbReference type="Rhea" id="RHEA-COMP:10123"/>
        <dbReference type="Rhea" id="RHEA-COMP:10124"/>
        <dbReference type="ChEBI" id="CHEBI:15377"/>
        <dbReference type="ChEBI" id="CHEBI:15378"/>
        <dbReference type="ChEBI" id="CHEBI:59871"/>
        <dbReference type="ChEBI" id="CHEBI:78442"/>
        <dbReference type="ChEBI" id="CHEBI:79333"/>
        <dbReference type="EC" id="3.1.1.96"/>
    </reaction>
</comment>
<feature type="region of interest" description="Disordered" evidence="7">
    <location>
        <begin position="153"/>
        <end position="219"/>
    </location>
</feature>
<dbReference type="FunFam" id="3.50.80.10:FF:000001">
    <property type="entry name" value="D-aminoacyl-tRNA deacylase"/>
    <property type="match status" value="1"/>
</dbReference>
<reference evidence="8" key="2">
    <citation type="submission" date="2021-02" db="EMBL/GenBank/DDBJ databases">
        <title>Aspergillus chevalieri M1 genome sequence.</title>
        <authorList>
            <person name="Kadooka C."/>
            <person name="Mori K."/>
            <person name="Futagami T."/>
        </authorList>
    </citation>
    <scope>NUCLEOTIDE SEQUENCE</scope>
    <source>
        <strain evidence="8">M1</strain>
    </source>
</reference>
<keyword evidence="9" id="KW-1185">Reference proteome</keyword>
<proteinExistence type="inferred from homology"/>
<keyword evidence="6" id="KW-0820">tRNA-binding</keyword>
<evidence type="ECO:0000256" key="4">
    <source>
        <dbReference type="ARBA" id="ARBA00047676"/>
    </source>
</evidence>
<dbReference type="HAMAP" id="MF_00518">
    <property type="entry name" value="Deacylase_Dtd"/>
    <property type="match status" value="1"/>
</dbReference>
<comment type="similarity">
    <text evidence="1 6">Belongs to the DTD family.</text>
</comment>
<evidence type="ECO:0000256" key="7">
    <source>
        <dbReference type="SAM" id="MobiDB-lite"/>
    </source>
</evidence>
<keyword evidence="6" id="KW-0378">Hydrolase</keyword>
<dbReference type="GeneID" id="66982262"/>
<sequence length="219" mass="24498">MKAVIQRVKSASVTVDNQLVSSIGRGLLVLAGVGKGDDEKEADSLISRIIRCRLWPDDNGKQWKKNVQDIEGEILCVSQFTLYAQLNKGKQPDFHEAADVETARRLYDYFYQRLREAYKPERVKNGVFQAMMDVELKNDGPVGLDYRSDEEAVTIEVNTKLPKKEKTPEGDKQTGKKPEKPEKSGNAENTGKAEGDSDKGGQTEGQKSYEFKLPATLLE</sequence>
<dbReference type="RefSeq" id="XP_043136425.1">
    <property type="nucleotide sequence ID" value="XM_043278669.1"/>
</dbReference>
<evidence type="ECO:0000256" key="6">
    <source>
        <dbReference type="RuleBase" id="RU003470"/>
    </source>
</evidence>
<dbReference type="InterPro" id="IPR003732">
    <property type="entry name" value="Daa-tRNA_deacyls_DTD"/>
</dbReference>
<dbReference type="Pfam" id="PF02580">
    <property type="entry name" value="Tyr_Deacylase"/>
    <property type="match status" value="1"/>
</dbReference>
<name>A0A7R7ZMV2_ASPCH</name>
<gene>
    <name evidence="8" type="primary">DTD1</name>
    <name evidence="8" type="ORF">ACHE_40467S</name>
</gene>
<dbReference type="NCBIfam" id="TIGR00256">
    <property type="entry name" value="D-aminoacyl-tRNA deacylase"/>
    <property type="match status" value="1"/>
</dbReference>
<evidence type="ECO:0000313" key="9">
    <source>
        <dbReference type="Proteomes" id="UP000637239"/>
    </source>
</evidence>
<dbReference type="SUPFAM" id="SSF69500">
    <property type="entry name" value="DTD-like"/>
    <property type="match status" value="1"/>
</dbReference>